<dbReference type="Proteomes" id="UP000078263">
    <property type="component" value="Chromosome"/>
</dbReference>
<dbReference type="AlphaFoldDB" id="A0A192D2D7"/>
<accession>A0A192D2D7</accession>
<reference evidence="1 2" key="1">
    <citation type="submission" date="2016-05" db="EMBL/GenBank/DDBJ databases">
        <title>Compelete Genome Sequence of Bacteriochlorophyll-Synthesizing Bacterium Porphyrobacter neustonensis DSM 9434.</title>
        <authorList>
            <person name="Shi X.-L."/>
            <person name="Wu Y.-H."/>
            <person name="Cheng H."/>
            <person name="Xu L."/>
            <person name="Zhang X.-Q."/>
            <person name="Wang C.-S."/>
            <person name="Xu X.-W."/>
        </authorList>
    </citation>
    <scope>NUCLEOTIDE SEQUENCE [LARGE SCALE GENOMIC DNA]</scope>
    <source>
        <strain evidence="1 2">DSM 9434</strain>
    </source>
</reference>
<name>A0A192D2D7_9SPHN</name>
<gene>
    <name evidence="1" type="ORF">A9D12_02015</name>
</gene>
<protein>
    <submittedName>
        <fullName evidence="1">Uncharacterized protein</fullName>
    </submittedName>
</protein>
<dbReference type="OrthoDB" id="583519at2"/>
<evidence type="ECO:0000313" key="2">
    <source>
        <dbReference type="Proteomes" id="UP000078263"/>
    </source>
</evidence>
<dbReference type="KEGG" id="pns:A9D12_02015"/>
<dbReference type="RefSeq" id="WP_068349321.1">
    <property type="nucleotide sequence ID" value="NZ_CP016033.1"/>
</dbReference>
<sequence>MHITITKGTNGDKVAVMRGDGSREAFGFPRKGPYPHDAFHFFVERELRMTAGFWGLIASGMTPGAVQALAADGGHASASRAARPDPAIVELIQAERLVECFEAASWSGGADDTALLAMAEPAWAASHVPAPENAARKLSAIRESLDAFLDQWRALPDGGAIALDWQVGTGDSR</sequence>
<dbReference type="STRING" id="1112.A9D12_02015"/>
<organism evidence="1 2">
    <name type="scientific">Erythrobacter neustonensis</name>
    <dbReference type="NCBI Taxonomy" id="1112"/>
    <lineage>
        <taxon>Bacteria</taxon>
        <taxon>Pseudomonadati</taxon>
        <taxon>Pseudomonadota</taxon>
        <taxon>Alphaproteobacteria</taxon>
        <taxon>Sphingomonadales</taxon>
        <taxon>Erythrobacteraceae</taxon>
        <taxon>Erythrobacter/Porphyrobacter group</taxon>
        <taxon>Erythrobacter</taxon>
    </lineage>
</organism>
<keyword evidence="2" id="KW-1185">Reference proteome</keyword>
<dbReference type="EMBL" id="CP016033">
    <property type="protein sequence ID" value="ANK11919.1"/>
    <property type="molecule type" value="Genomic_DNA"/>
</dbReference>
<proteinExistence type="predicted"/>
<evidence type="ECO:0000313" key="1">
    <source>
        <dbReference type="EMBL" id="ANK11919.1"/>
    </source>
</evidence>